<evidence type="ECO:0000256" key="4">
    <source>
        <dbReference type="ARBA" id="ARBA00022989"/>
    </source>
</evidence>
<dbReference type="Proteomes" id="UP000018419">
    <property type="component" value="Unassembled WGS sequence"/>
</dbReference>
<dbReference type="Pfam" id="PF01925">
    <property type="entry name" value="TauE"/>
    <property type="match status" value="1"/>
</dbReference>
<evidence type="ECO:0000313" key="8">
    <source>
        <dbReference type="Proteomes" id="UP000018419"/>
    </source>
</evidence>
<dbReference type="EMBL" id="ACVR01000015">
    <property type="protein sequence ID" value="EET83496.1"/>
    <property type="molecule type" value="Genomic_DNA"/>
</dbReference>
<feature type="transmembrane region" description="Helical" evidence="6">
    <location>
        <begin position="143"/>
        <end position="166"/>
    </location>
</feature>
<proteinExistence type="inferred from homology"/>
<feature type="transmembrane region" description="Helical" evidence="6">
    <location>
        <begin position="6"/>
        <end position="34"/>
    </location>
</feature>
<name>A0ABP2GP13_ACIRA</name>
<dbReference type="InterPro" id="IPR002781">
    <property type="entry name" value="TM_pro_TauE-like"/>
</dbReference>
<keyword evidence="5 6" id="KW-0472">Membrane</keyword>
<evidence type="ECO:0000256" key="5">
    <source>
        <dbReference type="ARBA" id="ARBA00023136"/>
    </source>
</evidence>
<keyword evidence="3 6" id="KW-0812">Transmembrane</keyword>
<feature type="transmembrane region" description="Helical" evidence="6">
    <location>
        <begin position="46"/>
        <end position="69"/>
    </location>
</feature>
<comment type="subcellular location">
    <subcellularLocation>
        <location evidence="6">Cell membrane</location>
        <topology evidence="6">Multi-pass membrane protein</topology>
    </subcellularLocation>
    <subcellularLocation>
        <location evidence="1">Membrane</location>
        <topology evidence="1">Multi-pass membrane protein</topology>
    </subcellularLocation>
</comment>
<evidence type="ECO:0000256" key="6">
    <source>
        <dbReference type="RuleBase" id="RU363041"/>
    </source>
</evidence>
<feature type="transmembrane region" description="Helical" evidence="6">
    <location>
        <begin position="211"/>
        <end position="229"/>
    </location>
</feature>
<dbReference type="PANTHER" id="PTHR43483:SF3">
    <property type="entry name" value="MEMBRANE TRANSPORTER PROTEIN HI_0806-RELATED"/>
    <property type="match status" value="1"/>
</dbReference>
<evidence type="ECO:0000313" key="7">
    <source>
        <dbReference type="EMBL" id="EET83496.1"/>
    </source>
</evidence>
<keyword evidence="6" id="KW-1003">Cell membrane</keyword>
<accession>A0ABP2GP13</accession>
<keyword evidence="4 6" id="KW-1133">Transmembrane helix</keyword>
<sequence>MMELIIYLLIGAIAGFAAGLFGVGGGLIIVPILYIVFTQLNYDPNVLMHMAVGTSLATIIVTSISSVMAHHKRGAVLWAVFKNLAPGLVLGSFLGAGVADLLSGQHLQLAIGLFAIWVAYKMFRGAHVQVNPDRTLPSAPVQMLAGGGIGIASAIFGIGGGSLTVPYLNRHGVIMQKAVATSAACGLPIAIAGALGFIWFGRQANVEVPNAIGYVHIYAFIGISTMSFITAKLGARVAHMLSPTMLKKCFAGLLSVVGLYFIYQAVSIYF</sequence>
<reference evidence="7 8" key="1">
    <citation type="submission" date="2009-07" db="EMBL/GenBank/DDBJ databases">
        <authorList>
            <person name="Madupu R."/>
            <person name="Durkin A.S."/>
            <person name="Torralba M."/>
            <person name="Methe B."/>
            <person name="Sutton G.G."/>
            <person name="Strausberg R.L."/>
            <person name="Nelson K.E."/>
        </authorList>
    </citation>
    <scope>NUCLEOTIDE SEQUENCE [LARGE SCALE GENOMIC DNA]</scope>
    <source>
        <strain evidence="7 8">SK82</strain>
    </source>
</reference>
<dbReference type="PANTHER" id="PTHR43483">
    <property type="entry name" value="MEMBRANE TRANSPORTER PROTEIN HI_0806-RELATED"/>
    <property type="match status" value="1"/>
</dbReference>
<feature type="transmembrane region" description="Helical" evidence="6">
    <location>
        <begin position="75"/>
        <end position="99"/>
    </location>
</feature>
<evidence type="ECO:0000256" key="3">
    <source>
        <dbReference type="ARBA" id="ARBA00022692"/>
    </source>
</evidence>
<evidence type="ECO:0000256" key="1">
    <source>
        <dbReference type="ARBA" id="ARBA00004141"/>
    </source>
</evidence>
<protein>
    <recommendedName>
        <fullName evidence="6">Probable membrane transporter protein</fullName>
    </recommendedName>
</protein>
<keyword evidence="8" id="KW-1185">Reference proteome</keyword>
<comment type="similarity">
    <text evidence="2 6">Belongs to the 4-toluene sulfonate uptake permease (TSUP) (TC 2.A.102) family.</text>
</comment>
<feature type="transmembrane region" description="Helical" evidence="6">
    <location>
        <begin position="250"/>
        <end position="269"/>
    </location>
</feature>
<comment type="caution">
    <text evidence="7">The sequence shown here is derived from an EMBL/GenBank/DDBJ whole genome shotgun (WGS) entry which is preliminary data.</text>
</comment>
<gene>
    <name evidence="7" type="ORF">ACIRA0001_0830</name>
</gene>
<evidence type="ECO:0000256" key="2">
    <source>
        <dbReference type="ARBA" id="ARBA00009142"/>
    </source>
</evidence>
<organism evidence="7 8">
    <name type="scientific">Acinetobacter radioresistens SK82</name>
    <dbReference type="NCBI Taxonomy" id="596318"/>
    <lineage>
        <taxon>Bacteria</taxon>
        <taxon>Pseudomonadati</taxon>
        <taxon>Pseudomonadota</taxon>
        <taxon>Gammaproteobacteria</taxon>
        <taxon>Moraxellales</taxon>
        <taxon>Moraxellaceae</taxon>
        <taxon>Acinetobacter</taxon>
    </lineage>
</organism>
<feature type="transmembrane region" description="Helical" evidence="6">
    <location>
        <begin position="178"/>
        <end position="199"/>
    </location>
</feature>